<keyword evidence="3" id="KW-1185">Reference proteome</keyword>
<gene>
    <name evidence="2" type="ORF">B0A55_05427</name>
</gene>
<evidence type="ECO:0000313" key="3">
    <source>
        <dbReference type="Proteomes" id="UP000309340"/>
    </source>
</evidence>
<sequence>MGCFPSKPDDLSGQPSAYHPISYRARPMETSALDGAWGSRRRPRRRGHGHRGGAGGAGGIGGIMVVVVAEEAEVEVEGDVESGLRRWYWLLGSFFRGVCSGYMLAGLAEL</sequence>
<comment type="caution">
    <text evidence="2">The sequence shown here is derived from an EMBL/GenBank/DDBJ whole genome shotgun (WGS) entry which is preliminary data.</text>
</comment>
<evidence type="ECO:0000313" key="2">
    <source>
        <dbReference type="EMBL" id="TKA74300.1"/>
    </source>
</evidence>
<accession>A0A4U0XC35</accession>
<evidence type="ECO:0000256" key="1">
    <source>
        <dbReference type="SAM" id="MobiDB-lite"/>
    </source>
</evidence>
<reference evidence="2 3" key="1">
    <citation type="submission" date="2017-03" db="EMBL/GenBank/DDBJ databases">
        <title>Genomes of endolithic fungi from Antarctica.</title>
        <authorList>
            <person name="Coleine C."/>
            <person name="Masonjones S."/>
            <person name="Stajich J.E."/>
        </authorList>
    </citation>
    <scope>NUCLEOTIDE SEQUENCE [LARGE SCALE GENOMIC DNA]</scope>
    <source>
        <strain evidence="2 3">CCFEE 5184</strain>
    </source>
</reference>
<feature type="compositionally biased region" description="Basic residues" evidence="1">
    <location>
        <begin position="39"/>
        <end position="51"/>
    </location>
</feature>
<name>A0A4U0XC35_9PEZI</name>
<dbReference type="Proteomes" id="UP000309340">
    <property type="component" value="Unassembled WGS sequence"/>
</dbReference>
<feature type="region of interest" description="Disordered" evidence="1">
    <location>
        <begin position="33"/>
        <end position="60"/>
    </location>
</feature>
<dbReference type="EMBL" id="NAJQ01000231">
    <property type="protein sequence ID" value="TKA74300.1"/>
    <property type="molecule type" value="Genomic_DNA"/>
</dbReference>
<dbReference type="AlphaFoldDB" id="A0A4U0XC35"/>
<organism evidence="2 3">
    <name type="scientific">Friedmanniomyces simplex</name>
    <dbReference type="NCBI Taxonomy" id="329884"/>
    <lineage>
        <taxon>Eukaryota</taxon>
        <taxon>Fungi</taxon>
        <taxon>Dikarya</taxon>
        <taxon>Ascomycota</taxon>
        <taxon>Pezizomycotina</taxon>
        <taxon>Dothideomycetes</taxon>
        <taxon>Dothideomycetidae</taxon>
        <taxon>Mycosphaerellales</taxon>
        <taxon>Teratosphaeriaceae</taxon>
        <taxon>Friedmanniomyces</taxon>
    </lineage>
</organism>
<proteinExistence type="predicted"/>
<protein>
    <submittedName>
        <fullName evidence="2">Uncharacterized protein</fullName>
    </submittedName>
</protein>